<evidence type="ECO:0000256" key="3">
    <source>
        <dbReference type="ARBA" id="ARBA00022679"/>
    </source>
</evidence>
<evidence type="ECO:0000313" key="11">
    <source>
        <dbReference type="EMBL" id="SBS26864.1"/>
    </source>
</evidence>
<feature type="domain" description="YrdC-like" evidence="10">
    <location>
        <begin position="4"/>
        <end position="185"/>
    </location>
</feature>
<keyword evidence="5 9" id="KW-0548">Nucleotidyltransferase</keyword>
<dbReference type="PROSITE" id="PS51163">
    <property type="entry name" value="YRDC"/>
    <property type="match status" value="1"/>
</dbReference>
<dbReference type="GO" id="GO:0005737">
    <property type="term" value="C:cytoplasm"/>
    <property type="evidence" value="ECO:0007669"/>
    <property type="project" value="UniProtKB-SubCell"/>
</dbReference>
<comment type="similarity">
    <text evidence="9">Belongs to the SUA5 family. TsaC subfamily.</text>
</comment>
<dbReference type="GO" id="GO:0002949">
    <property type="term" value="P:tRNA threonylcarbamoyladenosine modification"/>
    <property type="evidence" value="ECO:0007669"/>
    <property type="project" value="UniProtKB-UniRule"/>
</dbReference>
<dbReference type="InterPro" id="IPR017945">
    <property type="entry name" value="DHBP_synth_RibB-like_a/b_dom"/>
</dbReference>
<dbReference type="RefSeq" id="WP_083200763.1">
    <property type="nucleotide sequence ID" value="NZ_FLOB01000001.1"/>
</dbReference>
<keyword evidence="7 9" id="KW-0067">ATP-binding</keyword>
<dbReference type="GO" id="GO:0061710">
    <property type="term" value="F:L-threonylcarbamoyladenylate synthase"/>
    <property type="evidence" value="ECO:0007669"/>
    <property type="project" value="UniProtKB-EC"/>
</dbReference>
<evidence type="ECO:0000256" key="4">
    <source>
        <dbReference type="ARBA" id="ARBA00022694"/>
    </source>
</evidence>
<proteinExistence type="inferred from homology"/>
<sequence>MLLISSPKDLALIIRQGGVIAYPTEGVWGLGCDPFNEQAVKRILTLKSRPMEKGLILVGGHANHLKPWTDTLEQKAAERLISQTETPTSWVVPDTSIAPAFVRGEHQSVAIRLCRHQPVQALCDAFNGVIVSTSANPAGLEPAISAIEVDNYFGNRIDAIYDAPLGNATQPSQVKDILTGKLFRA</sequence>
<comment type="subcellular location">
    <subcellularLocation>
        <location evidence="1 9">Cytoplasm</location>
    </subcellularLocation>
</comment>
<dbReference type="PANTHER" id="PTHR17490:SF18">
    <property type="entry name" value="THREONYLCARBAMOYL-AMP SYNTHASE"/>
    <property type="match status" value="1"/>
</dbReference>
<keyword evidence="6 9" id="KW-0547">Nucleotide-binding</keyword>
<evidence type="ECO:0000259" key="10">
    <source>
        <dbReference type="PROSITE" id="PS51163"/>
    </source>
</evidence>
<name>A0A1A8T6V8_9GAMM</name>
<dbReference type="HAMAP" id="MF_01852">
    <property type="entry name" value="TsaC"/>
    <property type="match status" value="1"/>
</dbReference>
<evidence type="ECO:0000256" key="9">
    <source>
        <dbReference type="HAMAP-Rule" id="MF_01852"/>
    </source>
</evidence>
<evidence type="ECO:0000313" key="12">
    <source>
        <dbReference type="Proteomes" id="UP000092544"/>
    </source>
</evidence>
<evidence type="ECO:0000256" key="5">
    <source>
        <dbReference type="ARBA" id="ARBA00022695"/>
    </source>
</evidence>
<dbReference type="EC" id="2.7.7.87" evidence="9"/>
<dbReference type="PANTHER" id="PTHR17490">
    <property type="entry name" value="SUA5"/>
    <property type="match status" value="1"/>
</dbReference>
<organism evidence="11 12">
    <name type="scientific">Marinomonas spartinae</name>
    <dbReference type="NCBI Taxonomy" id="1792290"/>
    <lineage>
        <taxon>Bacteria</taxon>
        <taxon>Pseudomonadati</taxon>
        <taxon>Pseudomonadota</taxon>
        <taxon>Gammaproteobacteria</taxon>
        <taxon>Oceanospirillales</taxon>
        <taxon>Oceanospirillaceae</taxon>
        <taxon>Marinomonas</taxon>
    </lineage>
</organism>
<dbReference type="InterPro" id="IPR050156">
    <property type="entry name" value="TC-AMP_synthase_SUA5"/>
</dbReference>
<dbReference type="GO" id="GO:0005524">
    <property type="term" value="F:ATP binding"/>
    <property type="evidence" value="ECO:0007669"/>
    <property type="project" value="UniProtKB-UniRule"/>
</dbReference>
<reference evidence="11 12" key="1">
    <citation type="submission" date="2016-06" db="EMBL/GenBank/DDBJ databases">
        <authorList>
            <person name="Kjaerup R.B."/>
            <person name="Dalgaard T.S."/>
            <person name="Juul-Madsen H.R."/>
        </authorList>
    </citation>
    <scope>NUCLEOTIDE SEQUENCE [LARGE SCALE GENOMIC DNA]</scope>
    <source>
        <strain evidence="11 12">CECT 8886</strain>
    </source>
</reference>
<keyword evidence="2 9" id="KW-0963">Cytoplasm</keyword>
<evidence type="ECO:0000256" key="6">
    <source>
        <dbReference type="ARBA" id="ARBA00022741"/>
    </source>
</evidence>
<comment type="function">
    <text evidence="9">Required for the formation of a threonylcarbamoyl group on adenosine at position 37 (t(6)A37) in tRNAs that read codons beginning with adenine. Catalyzes the conversion of L-threonine, HCO(3)(-)/CO(2) and ATP to give threonylcarbamoyl-AMP (TC-AMP) as the acyladenylate intermediate, with the release of diphosphate.</text>
</comment>
<dbReference type="Gene3D" id="3.90.870.10">
    <property type="entry name" value="DHBP synthase"/>
    <property type="match status" value="1"/>
</dbReference>
<keyword evidence="12" id="KW-1185">Reference proteome</keyword>
<gene>
    <name evidence="11" type="primary">tsaC_1</name>
    <name evidence="9" type="synonym">tsaC</name>
    <name evidence="11" type="ORF">MSP8886_00727</name>
</gene>
<dbReference type="AlphaFoldDB" id="A0A1A8T6V8"/>
<dbReference type="InterPro" id="IPR023535">
    <property type="entry name" value="TC-AMP_synthase"/>
</dbReference>
<dbReference type="GO" id="GO:0003725">
    <property type="term" value="F:double-stranded RNA binding"/>
    <property type="evidence" value="ECO:0007669"/>
    <property type="project" value="InterPro"/>
</dbReference>
<keyword evidence="3 9" id="KW-0808">Transferase</keyword>
<dbReference type="SUPFAM" id="SSF55821">
    <property type="entry name" value="YrdC/RibB"/>
    <property type="match status" value="1"/>
</dbReference>
<protein>
    <recommendedName>
        <fullName evidence="9">Threonylcarbamoyl-AMP synthase</fullName>
        <shortName evidence="9">TC-AMP synthase</shortName>
        <ecNumber evidence="9">2.7.7.87</ecNumber>
    </recommendedName>
    <alternativeName>
        <fullName evidence="9">L-threonylcarbamoyladenylate synthase</fullName>
    </alternativeName>
    <alternativeName>
        <fullName evidence="9">t(6)A37 threonylcarbamoyladenosine biosynthesis protein TsaC</fullName>
    </alternativeName>
    <alternativeName>
        <fullName evidence="9">tRNA threonylcarbamoyladenosine biosynthesis protein TsaC</fullName>
    </alternativeName>
</protein>
<dbReference type="Pfam" id="PF01300">
    <property type="entry name" value="Sua5_yciO_yrdC"/>
    <property type="match status" value="1"/>
</dbReference>
<evidence type="ECO:0000256" key="1">
    <source>
        <dbReference type="ARBA" id="ARBA00004496"/>
    </source>
</evidence>
<evidence type="ECO:0000256" key="2">
    <source>
        <dbReference type="ARBA" id="ARBA00022490"/>
    </source>
</evidence>
<dbReference type="STRING" id="1792290.MSP8886_00727"/>
<evidence type="ECO:0000256" key="8">
    <source>
        <dbReference type="ARBA" id="ARBA00048366"/>
    </source>
</evidence>
<dbReference type="OrthoDB" id="9814580at2"/>
<dbReference type="Proteomes" id="UP000092544">
    <property type="component" value="Unassembled WGS sequence"/>
</dbReference>
<dbReference type="GO" id="GO:0000049">
    <property type="term" value="F:tRNA binding"/>
    <property type="evidence" value="ECO:0007669"/>
    <property type="project" value="TreeGrafter"/>
</dbReference>
<dbReference type="EMBL" id="FLOB01000001">
    <property type="protein sequence ID" value="SBS26864.1"/>
    <property type="molecule type" value="Genomic_DNA"/>
</dbReference>
<accession>A0A1A8T6V8</accession>
<comment type="catalytic activity">
    <reaction evidence="8 9">
        <text>L-threonine + hydrogencarbonate + ATP = L-threonylcarbamoyladenylate + diphosphate + H2O</text>
        <dbReference type="Rhea" id="RHEA:36407"/>
        <dbReference type="ChEBI" id="CHEBI:15377"/>
        <dbReference type="ChEBI" id="CHEBI:17544"/>
        <dbReference type="ChEBI" id="CHEBI:30616"/>
        <dbReference type="ChEBI" id="CHEBI:33019"/>
        <dbReference type="ChEBI" id="CHEBI:57926"/>
        <dbReference type="ChEBI" id="CHEBI:73682"/>
        <dbReference type="EC" id="2.7.7.87"/>
    </reaction>
</comment>
<evidence type="ECO:0000256" key="7">
    <source>
        <dbReference type="ARBA" id="ARBA00022840"/>
    </source>
</evidence>
<dbReference type="GO" id="GO:0006450">
    <property type="term" value="P:regulation of translational fidelity"/>
    <property type="evidence" value="ECO:0007669"/>
    <property type="project" value="TreeGrafter"/>
</dbReference>
<keyword evidence="4 9" id="KW-0819">tRNA processing</keyword>
<dbReference type="InterPro" id="IPR006070">
    <property type="entry name" value="Sua5-like_dom"/>
</dbReference>